<comment type="caution">
    <text evidence="19">The sequence shown here is derived from an EMBL/GenBank/DDBJ whole genome shotgun (WGS) entry which is preliminary data.</text>
</comment>
<dbReference type="InterPro" id="IPR027417">
    <property type="entry name" value="P-loop_NTPase"/>
</dbReference>
<keyword evidence="3" id="KW-0227">DNA damage</keyword>
<feature type="compositionally biased region" description="Polar residues" evidence="16">
    <location>
        <begin position="861"/>
        <end position="880"/>
    </location>
</feature>
<evidence type="ECO:0000256" key="14">
    <source>
        <dbReference type="ARBA" id="ARBA00048988"/>
    </source>
</evidence>
<proteinExistence type="predicted"/>
<dbReference type="GO" id="GO:0005829">
    <property type="term" value="C:cytosol"/>
    <property type="evidence" value="ECO:0007669"/>
    <property type="project" value="TreeGrafter"/>
</dbReference>
<keyword evidence="1" id="KW-0540">Nuclease</keyword>
<evidence type="ECO:0000259" key="17">
    <source>
        <dbReference type="PROSITE" id="PS51198"/>
    </source>
</evidence>
<keyword evidence="4 15" id="KW-0378">Hydrolase</keyword>
<evidence type="ECO:0000256" key="4">
    <source>
        <dbReference type="ARBA" id="ARBA00022801"/>
    </source>
</evidence>
<evidence type="ECO:0000256" key="12">
    <source>
        <dbReference type="ARBA" id="ARBA00034808"/>
    </source>
</evidence>
<dbReference type="PANTHER" id="PTHR11070:SF2">
    <property type="entry name" value="ATP-DEPENDENT DNA HELICASE SRS2"/>
    <property type="match status" value="1"/>
</dbReference>
<feature type="region of interest" description="Disordered" evidence="16">
    <location>
        <begin position="858"/>
        <end position="880"/>
    </location>
</feature>
<dbReference type="InterPro" id="IPR014016">
    <property type="entry name" value="UvrD-like_ATP-bd"/>
</dbReference>
<dbReference type="EMBL" id="DSBW01000204">
    <property type="protein sequence ID" value="HED31813.1"/>
    <property type="molecule type" value="Genomic_DNA"/>
</dbReference>
<dbReference type="SUPFAM" id="SSF52980">
    <property type="entry name" value="Restriction endonuclease-like"/>
    <property type="match status" value="1"/>
</dbReference>
<evidence type="ECO:0000256" key="10">
    <source>
        <dbReference type="ARBA" id="ARBA00023235"/>
    </source>
</evidence>
<evidence type="ECO:0000256" key="16">
    <source>
        <dbReference type="SAM" id="MobiDB-lite"/>
    </source>
</evidence>
<dbReference type="GO" id="GO:0043138">
    <property type="term" value="F:3'-5' DNA helicase activity"/>
    <property type="evidence" value="ECO:0007669"/>
    <property type="project" value="UniProtKB-EC"/>
</dbReference>
<evidence type="ECO:0000256" key="13">
    <source>
        <dbReference type="ARBA" id="ARBA00034923"/>
    </source>
</evidence>
<gene>
    <name evidence="19" type="ORF">ENN50_09110</name>
</gene>
<reference evidence="19" key="1">
    <citation type="journal article" date="2020" name="mSystems">
        <title>Genome- and Community-Level Interaction Insights into Carbon Utilization and Element Cycling Functions of Hydrothermarchaeota in Hydrothermal Sediment.</title>
        <authorList>
            <person name="Zhou Z."/>
            <person name="Liu Y."/>
            <person name="Xu W."/>
            <person name="Pan J."/>
            <person name="Luo Z.H."/>
            <person name="Li M."/>
        </authorList>
    </citation>
    <scope>NUCLEOTIDE SEQUENCE [LARGE SCALE GENOMIC DNA]</scope>
    <source>
        <strain evidence="19">SpSt-1181</strain>
    </source>
</reference>
<dbReference type="Gene3D" id="3.40.50.300">
    <property type="entry name" value="P-loop containing nucleotide triphosphate hydrolases"/>
    <property type="match status" value="4"/>
</dbReference>
<dbReference type="AlphaFoldDB" id="A0A831SW47"/>
<dbReference type="GO" id="GO:0004527">
    <property type="term" value="F:exonuclease activity"/>
    <property type="evidence" value="ECO:0007669"/>
    <property type="project" value="UniProtKB-KW"/>
</dbReference>
<evidence type="ECO:0000256" key="7">
    <source>
        <dbReference type="ARBA" id="ARBA00022840"/>
    </source>
</evidence>
<dbReference type="PROSITE" id="PS51217">
    <property type="entry name" value="UVRD_HELICASE_CTER"/>
    <property type="match status" value="1"/>
</dbReference>
<keyword evidence="2 15" id="KW-0547">Nucleotide-binding</keyword>
<comment type="catalytic activity">
    <reaction evidence="11">
        <text>Couples ATP hydrolysis with the unwinding of duplex DNA by translocating in the 3'-5' direction.</text>
        <dbReference type="EC" id="5.6.2.4"/>
    </reaction>
</comment>
<keyword evidence="6" id="KW-0269">Exonuclease</keyword>
<dbReference type="GO" id="GO:0005524">
    <property type="term" value="F:ATP binding"/>
    <property type="evidence" value="ECO:0007669"/>
    <property type="project" value="UniProtKB-UniRule"/>
</dbReference>
<sequence>MKNPSITFISAGAGSGKTTRLTELLYEKLISGRVRPEGIIATTFTTKAAAELRERVRTLLLNRNEQRLATLVAEAQIGTVNSICGTMLRRFAFELGMSIEQNVMDEQVSMLQLSKAVDEAVGPGDIDLLSRLSYRLGYIDSQTRELKWKDHVKSVVDLSRSNNISPEKFDRFARQNADDLLSLFPDPLEQEPDKELLDAIAELVAHVTSVLEGPGRTVKKTVSYLEHLRRFEQALRHDTYSWSDWIALSLDEPQKKTLQEHTSRVRELCIAVARHPRLHDDIRQYLERVFDVARRTLVIYQQQKLQAGLVDFTDQEARFLEGLQRPEIRKAIGEKLDLLMVDEFQDTSPIQLALFLQLASLAKETYWVGDSKQAIYGFRGGDTQLMQAVLDFLPDGSKEVLDSSWRSVPSLVGVSNALFIPAFSQHLCASEVRLAPRRDEHPSQPSFQHWQLGKGPLREQYKALASGVEMLVSRGGQEVFDKHDGVWRPVEYGDIAVLARTNTHVQQIAAALREGGIPVATVQPGLLQTPEAVLVLAGLRRVIDPSDTVSTAEIYSLLTCKEPEEWIAERLDYLRSGSPSDQWLESGEWSHPVLEELAFLRSRTPLLSPAEVLQAVIHVMAAPVHILSWCKDPDEARIRMLNLDSLLPLAHQYEQECLAGQQAPTLHGLLAWLYRCYSDGLDLFPEPPVNAVRVLTFHKSKGLEWPVVVLCDLDQAGKTDHCVPTVTSLTGVDASDPLRDRFIRFWPCPFGRNKGFIPVRDVLESTPLQEAAAYARQESLRLFYVAVTRARDCLVLATHSRSGEMAWLEEVGASCLVDGDEGGIHLPDGSFLPCSRMDCTLLSEHDTFSRERSRPLHWFAPSSSPTQRLPEQVSPSLQRSSTPAVVDDEVLYGSSLEMKTEGSASRLGSALHDILAFGLIQRPVYFRPQAVERMLNAHGVAGMVAAEDLVRQVQAFRSYCMDRWNGADILVEVPIQQRLSTGQVLGGQIDMLLDTPSGWIIVDHKTGPAAYREREFRVMEYIGQLQAYAGALEQLTGRPSKECLINFLAAGVIATVSMKRD</sequence>
<evidence type="ECO:0000313" key="19">
    <source>
        <dbReference type="EMBL" id="HED31813.1"/>
    </source>
</evidence>
<evidence type="ECO:0000256" key="5">
    <source>
        <dbReference type="ARBA" id="ARBA00022806"/>
    </source>
</evidence>
<evidence type="ECO:0000256" key="1">
    <source>
        <dbReference type="ARBA" id="ARBA00022722"/>
    </source>
</evidence>
<dbReference type="InterPro" id="IPR000212">
    <property type="entry name" value="DNA_helicase_UvrD/REP"/>
</dbReference>
<dbReference type="PANTHER" id="PTHR11070">
    <property type="entry name" value="UVRD / RECB / PCRA DNA HELICASE FAMILY MEMBER"/>
    <property type="match status" value="1"/>
</dbReference>
<dbReference type="Gene3D" id="3.90.320.10">
    <property type="match status" value="1"/>
</dbReference>
<dbReference type="Proteomes" id="UP000886335">
    <property type="component" value="Unassembled WGS sequence"/>
</dbReference>
<dbReference type="PROSITE" id="PS51198">
    <property type="entry name" value="UVRD_HELICASE_ATP_BIND"/>
    <property type="match status" value="1"/>
</dbReference>
<comment type="catalytic activity">
    <reaction evidence="14">
        <text>ATP + H2O = ADP + phosphate + H(+)</text>
        <dbReference type="Rhea" id="RHEA:13065"/>
        <dbReference type="ChEBI" id="CHEBI:15377"/>
        <dbReference type="ChEBI" id="CHEBI:15378"/>
        <dbReference type="ChEBI" id="CHEBI:30616"/>
        <dbReference type="ChEBI" id="CHEBI:43474"/>
        <dbReference type="ChEBI" id="CHEBI:456216"/>
        <dbReference type="EC" id="5.6.2.4"/>
    </reaction>
</comment>
<accession>A0A831SW47</accession>
<evidence type="ECO:0000256" key="11">
    <source>
        <dbReference type="ARBA" id="ARBA00034617"/>
    </source>
</evidence>
<organism evidence="19">
    <name type="scientific">Prosthecochloris aestuarii</name>
    <dbReference type="NCBI Taxonomy" id="1102"/>
    <lineage>
        <taxon>Bacteria</taxon>
        <taxon>Pseudomonadati</taxon>
        <taxon>Chlorobiota</taxon>
        <taxon>Chlorobiia</taxon>
        <taxon>Chlorobiales</taxon>
        <taxon>Chlorobiaceae</taxon>
        <taxon>Prosthecochloris</taxon>
    </lineage>
</organism>
<name>A0A831SW47_PROAE</name>
<dbReference type="InterPro" id="IPR038726">
    <property type="entry name" value="PDDEXK_AddAB-type"/>
</dbReference>
<dbReference type="GO" id="GO:0003677">
    <property type="term" value="F:DNA binding"/>
    <property type="evidence" value="ECO:0007669"/>
    <property type="project" value="UniProtKB-KW"/>
</dbReference>
<evidence type="ECO:0000256" key="2">
    <source>
        <dbReference type="ARBA" id="ARBA00022741"/>
    </source>
</evidence>
<dbReference type="Pfam" id="PF00580">
    <property type="entry name" value="UvrD-helicase"/>
    <property type="match status" value="1"/>
</dbReference>
<dbReference type="Pfam" id="PF12705">
    <property type="entry name" value="PDDEXK_1"/>
    <property type="match status" value="1"/>
</dbReference>
<protein>
    <recommendedName>
        <fullName evidence="12">DNA 3'-5' helicase</fullName>
        <ecNumber evidence="12">5.6.2.4</ecNumber>
    </recommendedName>
    <alternativeName>
        <fullName evidence="13">DNA 3'-5' helicase II</fullName>
    </alternativeName>
</protein>
<dbReference type="InterPro" id="IPR011604">
    <property type="entry name" value="PDDEXK-like_dom_sf"/>
</dbReference>
<evidence type="ECO:0000256" key="8">
    <source>
        <dbReference type="ARBA" id="ARBA00023125"/>
    </source>
</evidence>
<evidence type="ECO:0000256" key="15">
    <source>
        <dbReference type="PROSITE-ProRule" id="PRU00560"/>
    </source>
</evidence>
<keyword evidence="8" id="KW-0238">DNA-binding</keyword>
<keyword evidence="10" id="KW-0413">Isomerase</keyword>
<dbReference type="InterPro" id="IPR011335">
    <property type="entry name" value="Restrct_endonuc-II-like"/>
</dbReference>
<dbReference type="GO" id="GO:0000725">
    <property type="term" value="P:recombinational repair"/>
    <property type="evidence" value="ECO:0007669"/>
    <property type="project" value="TreeGrafter"/>
</dbReference>
<dbReference type="InterPro" id="IPR014017">
    <property type="entry name" value="DNA_helicase_UvrD-like_C"/>
</dbReference>
<feature type="domain" description="UvrD-like helicase ATP-binding" evidence="17">
    <location>
        <begin position="1"/>
        <end position="408"/>
    </location>
</feature>
<dbReference type="SUPFAM" id="SSF52540">
    <property type="entry name" value="P-loop containing nucleoside triphosphate hydrolases"/>
    <property type="match status" value="1"/>
</dbReference>
<evidence type="ECO:0000256" key="6">
    <source>
        <dbReference type="ARBA" id="ARBA00022839"/>
    </source>
</evidence>
<evidence type="ECO:0000259" key="18">
    <source>
        <dbReference type="PROSITE" id="PS51217"/>
    </source>
</evidence>
<evidence type="ECO:0000256" key="3">
    <source>
        <dbReference type="ARBA" id="ARBA00022763"/>
    </source>
</evidence>
<feature type="domain" description="UvrD-like helicase C-terminal" evidence="18">
    <location>
        <begin position="409"/>
        <end position="702"/>
    </location>
</feature>
<keyword evidence="7 15" id="KW-0067">ATP-binding</keyword>
<dbReference type="EC" id="5.6.2.4" evidence="12"/>
<keyword evidence="9" id="KW-0234">DNA repair</keyword>
<keyword evidence="5 15" id="KW-0347">Helicase</keyword>
<dbReference type="Pfam" id="PF13361">
    <property type="entry name" value="UvrD_C"/>
    <property type="match status" value="1"/>
</dbReference>
<feature type="binding site" evidence="15">
    <location>
        <begin position="11"/>
        <end position="18"/>
    </location>
    <ligand>
        <name>ATP</name>
        <dbReference type="ChEBI" id="CHEBI:30616"/>
    </ligand>
</feature>
<evidence type="ECO:0000256" key="9">
    <source>
        <dbReference type="ARBA" id="ARBA00023204"/>
    </source>
</evidence>